<evidence type="ECO:0000313" key="1">
    <source>
        <dbReference type="EMBL" id="MDF2953880.1"/>
    </source>
</evidence>
<dbReference type="Proteomes" id="UP001144110">
    <property type="component" value="Unassembled WGS sequence"/>
</dbReference>
<dbReference type="EMBL" id="JAPHEG010000004">
    <property type="protein sequence ID" value="MDF2953880.1"/>
    <property type="molecule type" value="Genomic_DNA"/>
</dbReference>
<protein>
    <submittedName>
        <fullName evidence="1">DUF58 family protein containing vWF domain</fullName>
    </submittedName>
</protein>
<dbReference type="PANTHER" id="PTHR34351">
    <property type="entry name" value="SLR1927 PROTEIN-RELATED"/>
    <property type="match status" value="1"/>
</dbReference>
<accession>A0AAE3P4Y2</accession>
<proteinExistence type="predicted"/>
<organism evidence="1 2">
    <name type="scientific">Candidatus Thermodesulfobacterium syntrophicum</name>
    <dbReference type="NCBI Taxonomy" id="3060442"/>
    <lineage>
        <taxon>Bacteria</taxon>
        <taxon>Pseudomonadati</taxon>
        <taxon>Thermodesulfobacteriota</taxon>
        <taxon>Thermodesulfobacteria</taxon>
        <taxon>Thermodesulfobacteriales</taxon>
        <taxon>Thermodesulfobacteriaceae</taxon>
        <taxon>Thermodesulfobacterium</taxon>
    </lineage>
</organism>
<comment type="caution">
    <text evidence="1">The sequence shown here is derived from an EMBL/GenBank/DDBJ whole genome shotgun (WGS) entry which is preliminary data.</text>
</comment>
<name>A0AAE3P4Y2_9BACT</name>
<dbReference type="PANTHER" id="PTHR34351:SF1">
    <property type="entry name" value="SLR1927 PROTEIN"/>
    <property type="match status" value="1"/>
</dbReference>
<reference evidence="1" key="1">
    <citation type="submission" date="2022-11" db="EMBL/GenBank/DDBJ databases">
        <title>Candidatus Alkanophaga archaea from heated hydrothermal vent sediment oxidize petroleum alkanes.</title>
        <authorList>
            <person name="Zehnle H."/>
            <person name="Laso-Perez R."/>
            <person name="Lipp J."/>
            <person name="Teske A."/>
            <person name="Wegener G."/>
        </authorList>
    </citation>
    <scope>NUCLEOTIDE SEQUENCE</scope>
    <source>
        <strain evidence="1">MCA70</strain>
    </source>
</reference>
<gene>
    <name evidence="1" type="ORF">OD816_001125</name>
</gene>
<sequence>MLLAGVFGKRNLKAIDIKITFPEEIYANRENFIKLKIVNHKKFFPGFLIRVSIKELNLSYLFPYFEKEKEAVVSIKPTRRGHFSLKEIYISSVFPFNFFVRWRKISNTFSFLVFPEPKRCKIVSITSNKIKGDKYSETFGFEGDLISIKDYEEGMPVKYIHWKASAKTEKLKVKQFSDLTSPPLIIHLEQIPIPDREEKISCATYLIVESFKKGIPVGLKIGKEFFKPSLLYKHKINLLTKLALYE</sequence>
<dbReference type="AlphaFoldDB" id="A0AAE3P4Y2"/>
<evidence type="ECO:0000313" key="2">
    <source>
        <dbReference type="Proteomes" id="UP001144110"/>
    </source>
</evidence>